<protein>
    <submittedName>
        <fullName evidence="2">Uncharacterized protein</fullName>
    </submittedName>
</protein>
<evidence type="ECO:0000313" key="3">
    <source>
        <dbReference type="Proteomes" id="UP000288805"/>
    </source>
</evidence>
<dbReference type="EMBL" id="QGNW01000509">
    <property type="protein sequence ID" value="RVW69082.1"/>
    <property type="molecule type" value="Genomic_DNA"/>
</dbReference>
<dbReference type="AlphaFoldDB" id="A0A438GA40"/>
<gene>
    <name evidence="2" type="ORF">CK203_063719</name>
</gene>
<feature type="region of interest" description="Disordered" evidence="1">
    <location>
        <begin position="68"/>
        <end position="92"/>
    </location>
</feature>
<reference evidence="2 3" key="1">
    <citation type="journal article" date="2018" name="PLoS Genet.">
        <title>Population sequencing reveals clonal diversity and ancestral inbreeding in the grapevine cultivar Chardonnay.</title>
        <authorList>
            <person name="Roach M.J."/>
            <person name="Johnson D.L."/>
            <person name="Bohlmann J."/>
            <person name="van Vuuren H.J."/>
            <person name="Jones S.J."/>
            <person name="Pretorius I.S."/>
            <person name="Schmidt S.A."/>
            <person name="Borneman A.R."/>
        </authorList>
    </citation>
    <scope>NUCLEOTIDE SEQUENCE [LARGE SCALE GENOMIC DNA]</scope>
    <source>
        <strain evidence="3">cv. Chardonnay</strain>
        <tissue evidence="2">Leaf</tissue>
    </source>
</reference>
<evidence type="ECO:0000313" key="2">
    <source>
        <dbReference type="EMBL" id="RVW69082.1"/>
    </source>
</evidence>
<sequence length="92" mass="10810">MVALLYFEEKVHRKKLHRADTIPLLFLRLLCHILEHMGYPTEPHLERHHHCRNHFTLDQWTQLAERNLAESTPEAALPRPVPPIPAQPDQAQ</sequence>
<comment type="caution">
    <text evidence="2">The sequence shown here is derived from an EMBL/GenBank/DDBJ whole genome shotgun (WGS) entry which is preliminary data.</text>
</comment>
<accession>A0A438GA40</accession>
<proteinExistence type="predicted"/>
<name>A0A438GA40_VITVI</name>
<dbReference type="Proteomes" id="UP000288805">
    <property type="component" value="Unassembled WGS sequence"/>
</dbReference>
<organism evidence="2 3">
    <name type="scientific">Vitis vinifera</name>
    <name type="common">Grape</name>
    <dbReference type="NCBI Taxonomy" id="29760"/>
    <lineage>
        <taxon>Eukaryota</taxon>
        <taxon>Viridiplantae</taxon>
        <taxon>Streptophyta</taxon>
        <taxon>Embryophyta</taxon>
        <taxon>Tracheophyta</taxon>
        <taxon>Spermatophyta</taxon>
        <taxon>Magnoliopsida</taxon>
        <taxon>eudicotyledons</taxon>
        <taxon>Gunneridae</taxon>
        <taxon>Pentapetalae</taxon>
        <taxon>rosids</taxon>
        <taxon>Vitales</taxon>
        <taxon>Vitaceae</taxon>
        <taxon>Viteae</taxon>
        <taxon>Vitis</taxon>
    </lineage>
</organism>
<evidence type="ECO:0000256" key="1">
    <source>
        <dbReference type="SAM" id="MobiDB-lite"/>
    </source>
</evidence>